<name>A0A1V8RS69_9HYPH</name>
<evidence type="ECO:0000313" key="1">
    <source>
        <dbReference type="EMBL" id="OQM76005.1"/>
    </source>
</evidence>
<organism evidence="1 2">
    <name type="scientific">Manganibacter manganicus</name>
    <dbReference type="NCBI Taxonomy" id="1873176"/>
    <lineage>
        <taxon>Bacteria</taxon>
        <taxon>Pseudomonadati</taxon>
        <taxon>Pseudomonadota</taxon>
        <taxon>Alphaproteobacteria</taxon>
        <taxon>Hyphomicrobiales</taxon>
        <taxon>Phyllobacteriaceae</taxon>
        <taxon>Manganibacter</taxon>
    </lineage>
</organism>
<reference evidence="1 2" key="1">
    <citation type="journal article" date="2016" name="Int. J. Syst. Evol. Microbiol.">
        <title>Pseudaminobacter manganicus sp. nov., isolated from sludge of a manganese mine.</title>
        <authorList>
            <person name="Li J."/>
            <person name="Huang J."/>
            <person name="Liao S."/>
            <person name="Wang G."/>
        </authorList>
    </citation>
    <scope>NUCLEOTIDE SEQUENCE [LARGE SCALE GENOMIC DNA]</scope>
    <source>
        <strain evidence="1 2">JH-7</strain>
    </source>
</reference>
<dbReference type="EMBL" id="MDET01000011">
    <property type="protein sequence ID" value="OQM76005.1"/>
    <property type="molecule type" value="Genomic_DNA"/>
</dbReference>
<dbReference type="AlphaFoldDB" id="A0A1V8RS69"/>
<dbReference type="Proteomes" id="UP000191905">
    <property type="component" value="Unassembled WGS sequence"/>
</dbReference>
<sequence>MRVIEDNIDVMAFAMTDLDHHGRAAAKRSFKVVTSGILPELVDQVGGDEKKPPPFGRTSAMKFSHYTASG</sequence>
<accession>A0A1V8RS69</accession>
<gene>
    <name evidence="1" type="ORF">BFN67_16245</name>
</gene>
<comment type="caution">
    <text evidence="1">The sequence shown here is derived from an EMBL/GenBank/DDBJ whole genome shotgun (WGS) entry which is preliminary data.</text>
</comment>
<keyword evidence="2" id="KW-1185">Reference proteome</keyword>
<protein>
    <submittedName>
        <fullName evidence="1">Uncharacterized protein</fullName>
    </submittedName>
</protein>
<evidence type="ECO:0000313" key="2">
    <source>
        <dbReference type="Proteomes" id="UP000191905"/>
    </source>
</evidence>
<proteinExistence type="predicted"/>